<dbReference type="OrthoDB" id="10043646at2759"/>
<evidence type="ECO:0000256" key="2">
    <source>
        <dbReference type="ARBA" id="ARBA00005562"/>
    </source>
</evidence>
<evidence type="ECO:0000256" key="3">
    <source>
        <dbReference type="ARBA" id="ARBA00023015"/>
    </source>
</evidence>
<sequence>MLNLDSLQYESTHGNSSCPDNVMYEVDSFIRHPSSVTSHINTMEPSDIFWTWLEPQDSGYESYDSSHLTPLQNVQVSGLHGTYPPFSQDHVDIQESGVPAQSPYPLLDEELSAQPYNPYLQYMIPGGILPSPSLSSEEDYMNLESPALEVSDSESDENLSPAETSGYDSGVRKKVRLYRFLLELLQRGDMRDCIWWVDREHGTFQFSSKYKEQLAHRWGQQKGNRKRMTYQKLARALRNYGKTGEIRKVKKKLTYQFDSVLLGVRAGEPRGQLLS</sequence>
<evidence type="ECO:0000256" key="4">
    <source>
        <dbReference type="ARBA" id="ARBA00023125"/>
    </source>
</evidence>
<dbReference type="Proteomes" id="UP000515156">
    <property type="component" value="Chromosome 3"/>
</dbReference>
<dbReference type="GO" id="GO:0000981">
    <property type="term" value="F:DNA-binding transcription factor activity, RNA polymerase II-specific"/>
    <property type="evidence" value="ECO:0007669"/>
    <property type="project" value="TreeGrafter"/>
</dbReference>
<evidence type="ECO:0000256" key="6">
    <source>
        <dbReference type="ARBA" id="ARBA00023242"/>
    </source>
</evidence>
<dbReference type="GeneID" id="115466614"/>
<evidence type="ECO:0000313" key="10">
    <source>
        <dbReference type="Proteomes" id="UP000515156"/>
    </source>
</evidence>
<dbReference type="InParanoid" id="A0A6P7XTQ1"/>
<dbReference type="CTD" id="6689"/>
<keyword evidence="4 7" id="KW-0238">DNA-binding</keyword>
<reference evidence="11" key="1">
    <citation type="submission" date="2025-08" db="UniProtKB">
        <authorList>
            <consortium name="RefSeq"/>
        </authorList>
    </citation>
    <scope>IDENTIFICATION</scope>
</reference>
<dbReference type="SUPFAM" id="SSF46785">
    <property type="entry name" value="Winged helix' DNA-binding domain"/>
    <property type="match status" value="1"/>
</dbReference>
<keyword evidence="5" id="KW-0804">Transcription</keyword>
<proteinExistence type="inferred from homology"/>
<feature type="domain" description="ETS" evidence="9">
    <location>
        <begin position="175"/>
        <end position="258"/>
    </location>
</feature>
<feature type="region of interest" description="Disordered" evidence="8">
    <location>
        <begin position="147"/>
        <end position="166"/>
    </location>
</feature>
<dbReference type="PANTHER" id="PTHR11849:SF174">
    <property type="entry name" value="TRANSCRIPTION FACTOR SPI-B"/>
    <property type="match status" value="1"/>
</dbReference>
<dbReference type="KEGG" id="muo:115466614"/>
<dbReference type="SMART" id="SM00413">
    <property type="entry name" value="ETS"/>
    <property type="match status" value="1"/>
</dbReference>
<evidence type="ECO:0000256" key="8">
    <source>
        <dbReference type="SAM" id="MobiDB-lite"/>
    </source>
</evidence>
<keyword evidence="10" id="KW-1185">Reference proteome</keyword>
<dbReference type="GO" id="GO:0030154">
    <property type="term" value="P:cell differentiation"/>
    <property type="evidence" value="ECO:0007669"/>
    <property type="project" value="TreeGrafter"/>
</dbReference>
<evidence type="ECO:0000259" key="9">
    <source>
        <dbReference type="PROSITE" id="PS50061"/>
    </source>
</evidence>
<dbReference type="PANTHER" id="PTHR11849">
    <property type="entry name" value="ETS"/>
    <property type="match status" value="1"/>
</dbReference>
<dbReference type="InterPro" id="IPR000418">
    <property type="entry name" value="Ets_dom"/>
</dbReference>
<keyword evidence="3" id="KW-0805">Transcription regulation</keyword>
<dbReference type="InterPro" id="IPR036388">
    <property type="entry name" value="WH-like_DNA-bd_sf"/>
</dbReference>
<dbReference type="Pfam" id="PF00178">
    <property type="entry name" value="Ets"/>
    <property type="match status" value="1"/>
</dbReference>
<evidence type="ECO:0000256" key="7">
    <source>
        <dbReference type="RuleBase" id="RU004019"/>
    </source>
</evidence>
<dbReference type="RefSeq" id="XP_030053829.1">
    <property type="nucleotide sequence ID" value="XM_030197969.1"/>
</dbReference>
<evidence type="ECO:0000313" key="11">
    <source>
        <dbReference type="RefSeq" id="XP_030053829.1"/>
    </source>
</evidence>
<dbReference type="InterPro" id="IPR046328">
    <property type="entry name" value="ETS_fam"/>
</dbReference>
<dbReference type="PRINTS" id="PR00454">
    <property type="entry name" value="ETSDOMAIN"/>
</dbReference>
<dbReference type="PROSITE" id="PS00346">
    <property type="entry name" value="ETS_DOMAIN_2"/>
    <property type="match status" value="1"/>
</dbReference>
<evidence type="ECO:0000256" key="1">
    <source>
        <dbReference type="ARBA" id="ARBA00004123"/>
    </source>
</evidence>
<comment type="similarity">
    <text evidence="2 7">Belongs to the ETS family.</text>
</comment>
<accession>A0A6P7XTQ1</accession>
<evidence type="ECO:0000256" key="5">
    <source>
        <dbReference type="ARBA" id="ARBA00023163"/>
    </source>
</evidence>
<keyword evidence="6 7" id="KW-0539">Nucleus</keyword>
<dbReference type="GO" id="GO:0005634">
    <property type="term" value="C:nucleus"/>
    <property type="evidence" value="ECO:0007669"/>
    <property type="project" value="UniProtKB-SubCell"/>
</dbReference>
<comment type="subcellular location">
    <subcellularLocation>
        <location evidence="1 7">Nucleus</location>
    </subcellularLocation>
</comment>
<dbReference type="AlphaFoldDB" id="A0A6P7XTQ1"/>
<dbReference type="Gene3D" id="1.10.10.10">
    <property type="entry name" value="Winged helix-like DNA-binding domain superfamily/Winged helix DNA-binding domain"/>
    <property type="match status" value="1"/>
</dbReference>
<dbReference type="InterPro" id="IPR036390">
    <property type="entry name" value="WH_DNA-bd_sf"/>
</dbReference>
<gene>
    <name evidence="11" type="primary">SPIB</name>
</gene>
<organism evidence="10 11">
    <name type="scientific">Microcaecilia unicolor</name>
    <dbReference type="NCBI Taxonomy" id="1415580"/>
    <lineage>
        <taxon>Eukaryota</taxon>
        <taxon>Metazoa</taxon>
        <taxon>Chordata</taxon>
        <taxon>Craniata</taxon>
        <taxon>Vertebrata</taxon>
        <taxon>Euteleostomi</taxon>
        <taxon>Amphibia</taxon>
        <taxon>Gymnophiona</taxon>
        <taxon>Siphonopidae</taxon>
        <taxon>Microcaecilia</taxon>
    </lineage>
</organism>
<protein>
    <submittedName>
        <fullName evidence="11">Transcription factor Spi-B</fullName>
    </submittedName>
</protein>
<dbReference type="FunCoup" id="A0A6P7XTQ1">
    <property type="interactions" value="510"/>
</dbReference>
<name>A0A6P7XTQ1_9AMPH</name>
<dbReference type="GO" id="GO:0043565">
    <property type="term" value="F:sequence-specific DNA binding"/>
    <property type="evidence" value="ECO:0007669"/>
    <property type="project" value="InterPro"/>
</dbReference>
<dbReference type="PROSITE" id="PS50061">
    <property type="entry name" value="ETS_DOMAIN_3"/>
    <property type="match status" value="1"/>
</dbReference>
<dbReference type="FunFam" id="1.10.10.10:FF:000250">
    <property type="entry name" value="transcription factor Spi-B isoform X1"/>
    <property type="match status" value="1"/>
</dbReference>